<dbReference type="GO" id="GO:0000055">
    <property type="term" value="P:ribosomal large subunit export from nucleus"/>
    <property type="evidence" value="ECO:0007669"/>
    <property type="project" value="TreeGrafter"/>
</dbReference>
<proteinExistence type="predicted"/>
<dbReference type="GO" id="GO:0030687">
    <property type="term" value="C:preribosome, large subunit precursor"/>
    <property type="evidence" value="ECO:0007669"/>
    <property type="project" value="TreeGrafter"/>
</dbReference>
<dbReference type="PANTHER" id="PTHR48103:SF2">
    <property type="entry name" value="MIDASIN"/>
    <property type="match status" value="1"/>
</dbReference>
<dbReference type="Pfam" id="PF07728">
    <property type="entry name" value="AAA_5"/>
    <property type="match status" value="1"/>
</dbReference>
<evidence type="ECO:0000256" key="1">
    <source>
        <dbReference type="ARBA" id="ARBA00022741"/>
    </source>
</evidence>
<dbReference type="Proteomes" id="UP000489600">
    <property type="component" value="Unassembled WGS sequence"/>
</dbReference>
<keyword evidence="5" id="KW-1185">Reference proteome</keyword>
<feature type="domain" description="ATPase dynein-related AAA" evidence="3">
    <location>
        <begin position="79"/>
        <end position="125"/>
    </location>
</feature>
<dbReference type="Gene3D" id="3.40.50.300">
    <property type="entry name" value="P-loop containing nucleotide triphosphate hydrolases"/>
    <property type="match status" value="1"/>
</dbReference>
<dbReference type="OrthoDB" id="1631570at2759"/>
<name>A0A565CQW5_9BRAS</name>
<accession>A0A565CQW5</accession>
<dbReference type="InterPro" id="IPR027417">
    <property type="entry name" value="P-loop_NTPase"/>
</dbReference>
<dbReference type="GO" id="GO:0005634">
    <property type="term" value="C:nucleus"/>
    <property type="evidence" value="ECO:0007669"/>
    <property type="project" value="TreeGrafter"/>
</dbReference>
<gene>
    <name evidence="4" type="ORF">ANE_LOCUS26483</name>
</gene>
<evidence type="ECO:0000313" key="4">
    <source>
        <dbReference type="EMBL" id="VVB16039.1"/>
    </source>
</evidence>
<sequence length="190" mass="21609">MSTQNRVTVCEIVASIWNVAVPESQHKPLIQEFSGILKIGRVSLPLGVTASHDRSRFIETRTSTRLLEKIARSVEYNEPVLLVGETGTGKTTLVQNLAHWIGQKLTVLNLSQESDIVDLLGGFKPIDAKLMCTMLYNEFNELARDSKMKDDSDVMKWLQKYFRAKKWDTFLSGLKRTTEHQIKGKSDRKK</sequence>
<dbReference type="GO" id="GO:0000027">
    <property type="term" value="P:ribosomal large subunit assembly"/>
    <property type="evidence" value="ECO:0007669"/>
    <property type="project" value="TreeGrafter"/>
</dbReference>
<keyword evidence="1" id="KW-0547">Nucleotide-binding</keyword>
<dbReference type="PROSITE" id="PS00675">
    <property type="entry name" value="SIGMA54_INTERACT_1"/>
    <property type="match status" value="1"/>
</dbReference>
<dbReference type="EMBL" id="CABITT030000008">
    <property type="protein sequence ID" value="VVB16039.1"/>
    <property type="molecule type" value="Genomic_DNA"/>
</dbReference>
<evidence type="ECO:0000259" key="3">
    <source>
        <dbReference type="Pfam" id="PF07728"/>
    </source>
</evidence>
<dbReference type="PANTHER" id="PTHR48103">
    <property type="entry name" value="MIDASIN-RELATED"/>
    <property type="match status" value="1"/>
</dbReference>
<keyword evidence="2" id="KW-0067">ATP-binding</keyword>
<dbReference type="GO" id="GO:0016887">
    <property type="term" value="F:ATP hydrolysis activity"/>
    <property type="evidence" value="ECO:0007669"/>
    <property type="project" value="InterPro"/>
</dbReference>
<organism evidence="4 5">
    <name type="scientific">Arabis nemorensis</name>
    <dbReference type="NCBI Taxonomy" id="586526"/>
    <lineage>
        <taxon>Eukaryota</taxon>
        <taxon>Viridiplantae</taxon>
        <taxon>Streptophyta</taxon>
        <taxon>Embryophyta</taxon>
        <taxon>Tracheophyta</taxon>
        <taxon>Spermatophyta</taxon>
        <taxon>Magnoliopsida</taxon>
        <taxon>eudicotyledons</taxon>
        <taxon>Gunneridae</taxon>
        <taxon>Pentapetalae</taxon>
        <taxon>rosids</taxon>
        <taxon>malvids</taxon>
        <taxon>Brassicales</taxon>
        <taxon>Brassicaceae</taxon>
        <taxon>Arabideae</taxon>
        <taxon>Arabis</taxon>
    </lineage>
</organism>
<dbReference type="SUPFAM" id="SSF52540">
    <property type="entry name" value="P-loop containing nucleoside triphosphate hydrolases"/>
    <property type="match status" value="1"/>
</dbReference>
<dbReference type="AlphaFoldDB" id="A0A565CQW5"/>
<dbReference type="InterPro" id="IPR025662">
    <property type="entry name" value="Sigma_54_int_dom_ATP-bd_1"/>
</dbReference>
<reference evidence="4" key="1">
    <citation type="submission" date="2019-07" db="EMBL/GenBank/DDBJ databases">
        <authorList>
            <person name="Dittberner H."/>
        </authorList>
    </citation>
    <scope>NUCLEOTIDE SEQUENCE [LARGE SCALE GENOMIC DNA]</scope>
</reference>
<evidence type="ECO:0000313" key="5">
    <source>
        <dbReference type="Proteomes" id="UP000489600"/>
    </source>
</evidence>
<dbReference type="InterPro" id="IPR011704">
    <property type="entry name" value="ATPase_dyneun-rel_AAA"/>
</dbReference>
<protein>
    <recommendedName>
        <fullName evidence="3">ATPase dynein-related AAA domain-containing protein</fullName>
    </recommendedName>
</protein>
<evidence type="ECO:0000256" key="2">
    <source>
        <dbReference type="ARBA" id="ARBA00022840"/>
    </source>
</evidence>
<comment type="caution">
    <text evidence="4">The sequence shown here is derived from an EMBL/GenBank/DDBJ whole genome shotgun (WGS) entry which is preliminary data.</text>
</comment>
<dbReference type="GO" id="GO:0005524">
    <property type="term" value="F:ATP binding"/>
    <property type="evidence" value="ECO:0007669"/>
    <property type="project" value="UniProtKB-KW"/>
</dbReference>